<accession>A0A5J4L9V8</accession>
<protein>
    <recommendedName>
        <fullName evidence="2">Conjugal transfer protein TraH</fullName>
    </recommendedName>
</protein>
<reference evidence="1" key="1">
    <citation type="submission" date="2019-10" db="EMBL/GenBank/DDBJ databases">
        <title>Metagenomic sequencing of thiosulfate-disproportionating enrichment culture.</title>
        <authorList>
            <person name="Umezawa K."/>
            <person name="Kojima H."/>
            <person name="Fukui M."/>
        </authorList>
    </citation>
    <scope>NUCLEOTIDE SEQUENCE</scope>
    <source>
        <strain evidence="1">45J</strain>
    </source>
</reference>
<evidence type="ECO:0008006" key="2">
    <source>
        <dbReference type="Google" id="ProtNLM"/>
    </source>
</evidence>
<comment type="caution">
    <text evidence="1">The sequence shown here is derived from an EMBL/GenBank/DDBJ whole genome shotgun (WGS) entry which is preliminary data.</text>
</comment>
<dbReference type="InterPro" id="IPR010927">
    <property type="entry name" value="T4SS_TraH"/>
</dbReference>
<dbReference type="EMBL" id="BLAB01000001">
    <property type="protein sequence ID" value="GER94859.1"/>
    <property type="molecule type" value="Genomic_DNA"/>
</dbReference>
<name>A0A5J4L9V8_9ZZZZ</name>
<gene>
    <name evidence="1" type="ORF">A45J_2625</name>
</gene>
<dbReference type="AlphaFoldDB" id="A0A5J4L9V8"/>
<dbReference type="Pfam" id="PF06122">
    <property type="entry name" value="TraH"/>
    <property type="match status" value="1"/>
</dbReference>
<sequence length="478" mass="52649">MKYIKVFVSVFLIVIVIVAPVMADIDSMLDNVVSGIYTQDPGIKKSPSTTTLSGGSMSFRLKNDVLGRPTINFRSPQASISCSGMNLDAGMMSILNLDLFEQMLSQGGASLAWGIMIGLVYSLPGIGESFQKLNEWARDIQKLMQSPCQVGKYIGSQIGAPIGKWVKETLGIEGSEKEAKNTGNDFSQTMKKMLDYIKLEDFYKTYPYAALKRTGMDDDIMALLAGFFGVLDIYLEHNGTKVLPNDPNTKFSEACGGPCSEENVKMSLLVRPTAELFNTLIYGTGENSAKGYRCLASNIGDACSSVIEVDITTTGLVNKISAKLKGDIDSYALGGGSSNSTDIKNYNAMLPQLQGMLKYAANYKKFKPDESKDMKINKTLSEYLSILILYHVFESIYAYVYSAVGSNPANGSQGEIEEYLKQIDKGKVRFNEYAKKIIEDYKLLALSYEQYKATYEQALSQVGKKMGQGAFLQLHTYR</sequence>
<organism evidence="1">
    <name type="scientific">hot springs metagenome</name>
    <dbReference type="NCBI Taxonomy" id="433727"/>
    <lineage>
        <taxon>unclassified sequences</taxon>
        <taxon>metagenomes</taxon>
        <taxon>ecological metagenomes</taxon>
    </lineage>
</organism>
<proteinExistence type="predicted"/>
<evidence type="ECO:0000313" key="1">
    <source>
        <dbReference type="EMBL" id="GER94859.1"/>
    </source>
</evidence>